<proteinExistence type="predicted"/>
<keyword evidence="2" id="KW-1185">Reference proteome</keyword>
<comment type="caution">
    <text evidence="1">The sequence shown here is derived from an EMBL/GenBank/DDBJ whole genome shotgun (WGS) entry which is preliminary data.</text>
</comment>
<organism evidence="1 2">
    <name type="scientific">Methylomonas rosea</name>
    <dbReference type="NCBI Taxonomy" id="2952227"/>
    <lineage>
        <taxon>Bacteria</taxon>
        <taxon>Pseudomonadati</taxon>
        <taxon>Pseudomonadota</taxon>
        <taxon>Gammaproteobacteria</taxon>
        <taxon>Methylococcales</taxon>
        <taxon>Methylococcaceae</taxon>
        <taxon>Methylomonas</taxon>
    </lineage>
</organism>
<dbReference type="RefSeq" id="WP_256608812.1">
    <property type="nucleotide sequence ID" value="NZ_JANIBL010000150.1"/>
</dbReference>
<protein>
    <submittedName>
        <fullName evidence="1">Uncharacterized protein</fullName>
    </submittedName>
</protein>
<name>A0ABT1TZ26_9GAMM</name>
<evidence type="ECO:0000313" key="2">
    <source>
        <dbReference type="Proteomes" id="UP001524570"/>
    </source>
</evidence>
<dbReference type="Proteomes" id="UP001524570">
    <property type="component" value="Unassembled WGS sequence"/>
</dbReference>
<gene>
    <name evidence="1" type="ORF">NP589_21565</name>
</gene>
<dbReference type="EMBL" id="JANIBL010000150">
    <property type="protein sequence ID" value="MCQ8120013.1"/>
    <property type="molecule type" value="Genomic_DNA"/>
</dbReference>
<sequence>MGVAAYYRGSLAIQSQMARDYPARDSAFLVLERLNALSKHDDCGVPFGDLVFEFDQRRRLWWVMDSVDLHGGWSFCYSSLAEAVKRWSVDVVACDVSTGRFLGKPRV</sequence>
<evidence type="ECO:0000313" key="1">
    <source>
        <dbReference type="EMBL" id="MCQ8120013.1"/>
    </source>
</evidence>
<reference evidence="1 2" key="1">
    <citation type="submission" date="2022-07" db="EMBL/GenBank/DDBJ databases">
        <title>Methylomonas rivi sp. nov., Methylomonas rosea sp. nov., Methylomonas aureus sp. nov. and Methylomonas subterranea sp. nov., four novel methanotrophs isolated from a freshwater creek and the deep terrestrial subsurface.</title>
        <authorList>
            <person name="Abin C."/>
            <person name="Sankaranarayanan K."/>
            <person name="Garner C."/>
            <person name="Sindelar R."/>
            <person name="Kotary K."/>
            <person name="Garner R."/>
            <person name="Barclay S."/>
            <person name="Lawson P."/>
            <person name="Krumholz L."/>
        </authorList>
    </citation>
    <scope>NUCLEOTIDE SEQUENCE [LARGE SCALE GENOMIC DNA]</scope>
    <source>
        <strain evidence="1 2">WSC-7</strain>
    </source>
</reference>
<accession>A0ABT1TZ26</accession>